<evidence type="ECO:0000313" key="7">
    <source>
        <dbReference type="EMBL" id="MDR6214803.1"/>
    </source>
</evidence>
<keyword evidence="2" id="KW-0238">DNA-binding</keyword>
<dbReference type="Pfam" id="PF13545">
    <property type="entry name" value="HTH_Crp_2"/>
    <property type="match status" value="1"/>
</dbReference>
<evidence type="ECO:0000256" key="2">
    <source>
        <dbReference type="ARBA" id="ARBA00023125"/>
    </source>
</evidence>
<feature type="domain" description="HTH crp-type" evidence="6">
    <location>
        <begin position="150"/>
        <end position="220"/>
    </location>
</feature>
<organism evidence="7 8">
    <name type="scientific">Paracidovorax wautersii</name>
    <dbReference type="NCBI Taxonomy" id="1177982"/>
    <lineage>
        <taxon>Bacteria</taxon>
        <taxon>Pseudomonadati</taxon>
        <taxon>Pseudomonadota</taxon>
        <taxon>Betaproteobacteria</taxon>
        <taxon>Burkholderiales</taxon>
        <taxon>Comamonadaceae</taxon>
        <taxon>Paracidovorax</taxon>
    </lineage>
</organism>
<evidence type="ECO:0000256" key="4">
    <source>
        <dbReference type="SAM" id="MobiDB-lite"/>
    </source>
</evidence>
<evidence type="ECO:0000259" key="5">
    <source>
        <dbReference type="PROSITE" id="PS50042"/>
    </source>
</evidence>
<sequence>MTNHVHTIAMLRATAWARELTDEQRERVERETQDRTFAAGAVVCERGTLAAHWFGVVEGMVRVDLLAADGRSTTLSGISSGGWLGEGSLLKGELRPYSVVAVHDSRMAVMPSRTFHYLLGDSLPFCHFMIHQLNARVGQFVALAESYRMHDISARVASCLAELFNPQLNPNAEKALRISQEDVGRLAGVSRQIAHRALHELENAGLLQIRYGTVDVLDIDRLRRFARHGDDLGAPPPPQPPARAAHSTLL</sequence>
<dbReference type="InterPro" id="IPR018490">
    <property type="entry name" value="cNMP-bd_dom_sf"/>
</dbReference>
<dbReference type="InterPro" id="IPR036388">
    <property type="entry name" value="WH-like_DNA-bd_sf"/>
</dbReference>
<dbReference type="InterPro" id="IPR050397">
    <property type="entry name" value="Env_Response_Regulators"/>
</dbReference>
<reference evidence="7 8" key="1">
    <citation type="submission" date="2023-08" db="EMBL/GenBank/DDBJ databases">
        <title>Functional and genomic diversity of the sorghum phyllosphere microbiome.</title>
        <authorList>
            <person name="Shade A."/>
        </authorList>
    </citation>
    <scope>NUCLEOTIDE SEQUENCE [LARGE SCALE GENOMIC DNA]</scope>
    <source>
        <strain evidence="7 8">SORGH_AS_0335</strain>
    </source>
</reference>
<keyword evidence="1" id="KW-0805">Transcription regulation</keyword>
<dbReference type="PROSITE" id="PS50042">
    <property type="entry name" value="CNMP_BINDING_3"/>
    <property type="match status" value="1"/>
</dbReference>
<feature type="domain" description="Cyclic nucleotide-binding" evidence="5">
    <location>
        <begin position="16"/>
        <end position="136"/>
    </location>
</feature>
<dbReference type="PANTHER" id="PTHR24567">
    <property type="entry name" value="CRP FAMILY TRANSCRIPTIONAL REGULATORY PROTEIN"/>
    <property type="match status" value="1"/>
</dbReference>
<dbReference type="RefSeq" id="WP_309829114.1">
    <property type="nucleotide sequence ID" value="NZ_JAVIZX010000001.1"/>
</dbReference>
<dbReference type="Gene3D" id="1.10.10.10">
    <property type="entry name" value="Winged helix-like DNA-binding domain superfamily/Winged helix DNA-binding domain"/>
    <property type="match status" value="1"/>
</dbReference>
<dbReference type="SMART" id="SM00100">
    <property type="entry name" value="cNMP"/>
    <property type="match status" value="1"/>
</dbReference>
<accession>A0ABU1IC62</accession>
<dbReference type="SUPFAM" id="SSF46785">
    <property type="entry name" value="Winged helix' DNA-binding domain"/>
    <property type="match status" value="1"/>
</dbReference>
<dbReference type="SUPFAM" id="SSF51206">
    <property type="entry name" value="cAMP-binding domain-like"/>
    <property type="match status" value="1"/>
</dbReference>
<dbReference type="EMBL" id="JAVIZX010000001">
    <property type="protein sequence ID" value="MDR6214803.1"/>
    <property type="molecule type" value="Genomic_DNA"/>
</dbReference>
<keyword evidence="3" id="KW-0804">Transcription</keyword>
<dbReference type="Proteomes" id="UP001267710">
    <property type="component" value="Unassembled WGS sequence"/>
</dbReference>
<gene>
    <name evidence="7" type="ORF">QE399_002492</name>
</gene>
<dbReference type="Pfam" id="PF00027">
    <property type="entry name" value="cNMP_binding"/>
    <property type="match status" value="1"/>
</dbReference>
<dbReference type="InterPro" id="IPR000595">
    <property type="entry name" value="cNMP-bd_dom"/>
</dbReference>
<evidence type="ECO:0000256" key="1">
    <source>
        <dbReference type="ARBA" id="ARBA00023015"/>
    </source>
</evidence>
<comment type="caution">
    <text evidence="7">The sequence shown here is derived from an EMBL/GenBank/DDBJ whole genome shotgun (WGS) entry which is preliminary data.</text>
</comment>
<dbReference type="InterPro" id="IPR014710">
    <property type="entry name" value="RmlC-like_jellyroll"/>
</dbReference>
<dbReference type="PROSITE" id="PS51063">
    <property type="entry name" value="HTH_CRP_2"/>
    <property type="match status" value="1"/>
</dbReference>
<dbReference type="PANTHER" id="PTHR24567:SF68">
    <property type="entry name" value="DNA-BINDING TRANSCRIPTIONAL DUAL REGULATOR CRP"/>
    <property type="match status" value="1"/>
</dbReference>
<keyword evidence="8" id="KW-1185">Reference proteome</keyword>
<evidence type="ECO:0000256" key="3">
    <source>
        <dbReference type="ARBA" id="ARBA00023163"/>
    </source>
</evidence>
<dbReference type="InterPro" id="IPR012318">
    <property type="entry name" value="HTH_CRP"/>
</dbReference>
<dbReference type="Gene3D" id="2.60.120.10">
    <property type="entry name" value="Jelly Rolls"/>
    <property type="match status" value="1"/>
</dbReference>
<name>A0ABU1IC62_9BURK</name>
<evidence type="ECO:0000313" key="8">
    <source>
        <dbReference type="Proteomes" id="UP001267710"/>
    </source>
</evidence>
<dbReference type="InterPro" id="IPR036390">
    <property type="entry name" value="WH_DNA-bd_sf"/>
</dbReference>
<proteinExistence type="predicted"/>
<feature type="region of interest" description="Disordered" evidence="4">
    <location>
        <begin position="228"/>
        <end position="250"/>
    </location>
</feature>
<dbReference type="CDD" id="cd00038">
    <property type="entry name" value="CAP_ED"/>
    <property type="match status" value="1"/>
</dbReference>
<evidence type="ECO:0000259" key="6">
    <source>
        <dbReference type="PROSITE" id="PS51063"/>
    </source>
</evidence>
<protein>
    <submittedName>
        <fullName evidence="7">CRP/FNR family cyclic AMP-dependent transcriptional regulator</fullName>
    </submittedName>
</protein>
<dbReference type="SMART" id="SM00419">
    <property type="entry name" value="HTH_CRP"/>
    <property type="match status" value="1"/>
</dbReference>